<dbReference type="FunCoup" id="B4J2N8">
    <property type="interactions" value="258"/>
</dbReference>
<reference evidence="9 10" key="1">
    <citation type="journal article" date="2007" name="Nature">
        <title>Evolution of genes and genomes on the Drosophila phylogeny.</title>
        <authorList>
            <consortium name="Drosophila 12 Genomes Consortium"/>
            <person name="Clark A.G."/>
            <person name="Eisen M.B."/>
            <person name="Smith D.R."/>
            <person name="Bergman C.M."/>
            <person name="Oliver B."/>
            <person name="Markow T.A."/>
            <person name="Kaufman T.C."/>
            <person name="Kellis M."/>
            <person name="Gelbart W."/>
            <person name="Iyer V.N."/>
            <person name="Pollard D.A."/>
            <person name="Sackton T.B."/>
            <person name="Larracuente A.M."/>
            <person name="Singh N.D."/>
            <person name="Abad J.P."/>
            <person name="Abt D.N."/>
            <person name="Adryan B."/>
            <person name="Aguade M."/>
            <person name="Akashi H."/>
            <person name="Anderson W.W."/>
            <person name="Aquadro C.F."/>
            <person name="Ardell D.H."/>
            <person name="Arguello R."/>
            <person name="Artieri C.G."/>
            <person name="Barbash D.A."/>
            <person name="Barker D."/>
            <person name="Barsanti P."/>
            <person name="Batterham P."/>
            <person name="Batzoglou S."/>
            <person name="Begun D."/>
            <person name="Bhutkar A."/>
            <person name="Blanco E."/>
            <person name="Bosak S.A."/>
            <person name="Bradley R.K."/>
            <person name="Brand A.D."/>
            <person name="Brent M.R."/>
            <person name="Brooks A.N."/>
            <person name="Brown R.H."/>
            <person name="Butlin R.K."/>
            <person name="Caggese C."/>
            <person name="Calvi B.R."/>
            <person name="Bernardo de Carvalho A."/>
            <person name="Caspi A."/>
            <person name="Castrezana S."/>
            <person name="Celniker S.E."/>
            <person name="Chang J.L."/>
            <person name="Chapple C."/>
            <person name="Chatterji S."/>
            <person name="Chinwalla A."/>
            <person name="Civetta A."/>
            <person name="Clifton S.W."/>
            <person name="Comeron J.M."/>
            <person name="Costello J.C."/>
            <person name="Coyne J.A."/>
            <person name="Daub J."/>
            <person name="David R.G."/>
            <person name="Delcher A.L."/>
            <person name="Delehaunty K."/>
            <person name="Do C.B."/>
            <person name="Ebling H."/>
            <person name="Edwards K."/>
            <person name="Eickbush T."/>
            <person name="Evans J.D."/>
            <person name="Filipski A."/>
            <person name="Findeiss S."/>
            <person name="Freyhult E."/>
            <person name="Fulton L."/>
            <person name="Fulton R."/>
            <person name="Garcia A.C."/>
            <person name="Gardiner A."/>
            <person name="Garfield D.A."/>
            <person name="Garvin B.E."/>
            <person name="Gibson G."/>
            <person name="Gilbert D."/>
            <person name="Gnerre S."/>
            <person name="Godfrey J."/>
            <person name="Good R."/>
            <person name="Gotea V."/>
            <person name="Gravely B."/>
            <person name="Greenberg A.J."/>
            <person name="Griffiths-Jones S."/>
            <person name="Gross S."/>
            <person name="Guigo R."/>
            <person name="Gustafson E.A."/>
            <person name="Haerty W."/>
            <person name="Hahn M.W."/>
            <person name="Halligan D.L."/>
            <person name="Halpern A.L."/>
            <person name="Halter G.M."/>
            <person name="Han M.V."/>
            <person name="Heger A."/>
            <person name="Hillier L."/>
            <person name="Hinrichs A.S."/>
            <person name="Holmes I."/>
            <person name="Hoskins R.A."/>
            <person name="Hubisz M.J."/>
            <person name="Hultmark D."/>
            <person name="Huntley M.A."/>
            <person name="Jaffe D.B."/>
            <person name="Jagadeeshan S."/>
            <person name="Jeck W.R."/>
            <person name="Johnson J."/>
            <person name="Jones C.D."/>
            <person name="Jordan W.C."/>
            <person name="Karpen G.H."/>
            <person name="Kataoka E."/>
            <person name="Keightley P.D."/>
            <person name="Kheradpour P."/>
            <person name="Kirkness E.F."/>
            <person name="Koerich L.B."/>
            <person name="Kristiansen K."/>
            <person name="Kudrna D."/>
            <person name="Kulathinal R.J."/>
            <person name="Kumar S."/>
            <person name="Kwok R."/>
            <person name="Lander E."/>
            <person name="Langley C.H."/>
            <person name="Lapoint R."/>
            <person name="Lazzaro B.P."/>
            <person name="Lee S.J."/>
            <person name="Levesque L."/>
            <person name="Li R."/>
            <person name="Lin C.F."/>
            <person name="Lin M.F."/>
            <person name="Lindblad-Toh K."/>
            <person name="Llopart A."/>
            <person name="Long M."/>
            <person name="Low L."/>
            <person name="Lozovsky E."/>
            <person name="Lu J."/>
            <person name="Luo M."/>
            <person name="Machado C.A."/>
            <person name="Makalowski W."/>
            <person name="Marzo M."/>
            <person name="Matsuda M."/>
            <person name="Matzkin L."/>
            <person name="McAllister B."/>
            <person name="McBride C.S."/>
            <person name="McKernan B."/>
            <person name="McKernan K."/>
            <person name="Mendez-Lago M."/>
            <person name="Minx P."/>
            <person name="Mollenhauer M.U."/>
            <person name="Montooth K."/>
            <person name="Mount S.M."/>
            <person name="Mu X."/>
            <person name="Myers E."/>
            <person name="Negre B."/>
            <person name="Newfeld S."/>
            <person name="Nielsen R."/>
            <person name="Noor M.A."/>
            <person name="O'Grady P."/>
            <person name="Pachter L."/>
            <person name="Papaceit M."/>
            <person name="Parisi M.J."/>
            <person name="Parisi M."/>
            <person name="Parts L."/>
            <person name="Pedersen J.S."/>
            <person name="Pesole G."/>
            <person name="Phillippy A.M."/>
            <person name="Ponting C.P."/>
            <person name="Pop M."/>
            <person name="Porcelli D."/>
            <person name="Powell J.R."/>
            <person name="Prohaska S."/>
            <person name="Pruitt K."/>
            <person name="Puig M."/>
            <person name="Quesneville H."/>
            <person name="Ram K.R."/>
            <person name="Rand D."/>
            <person name="Rasmussen M.D."/>
            <person name="Reed L.K."/>
            <person name="Reenan R."/>
            <person name="Reily A."/>
            <person name="Remington K.A."/>
            <person name="Rieger T.T."/>
            <person name="Ritchie M.G."/>
            <person name="Robin C."/>
            <person name="Rogers Y.H."/>
            <person name="Rohde C."/>
            <person name="Rozas J."/>
            <person name="Rubenfield M.J."/>
            <person name="Ruiz A."/>
            <person name="Russo S."/>
            <person name="Salzberg S.L."/>
            <person name="Sanchez-Gracia A."/>
            <person name="Saranga D.J."/>
            <person name="Sato H."/>
            <person name="Schaeffer S.W."/>
            <person name="Schatz M.C."/>
            <person name="Schlenke T."/>
            <person name="Schwartz R."/>
            <person name="Segarra C."/>
            <person name="Singh R.S."/>
            <person name="Sirot L."/>
            <person name="Sirota M."/>
            <person name="Sisneros N.B."/>
            <person name="Smith C.D."/>
            <person name="Smith T.F."/>
            <person name="Spieth J."/>
            <person name="Stage D.E."/>
            <person name="Stark A."/>
            <person name="Stephan W."/>
            <person name="Strausberg R.L."/>
            <person name="Strempel S."/>
            <person name="Sturgill D."/>
            <person name="Sutton G."/>
            <person name="Sutton G.G."/>
            <person name="Tao W."/>
            <person name="Teichmann S."/>
            <person name="Tobari Y.N."/>
            <person name="Tomimura Y."/>
            <person name="Tsolas J.M."/>
            <person name="Valente V.L."/>
            <person name="Venter E."/>
            <person name="Venter J.C."/>
            <person name="Vicario S."/>
            <person name="Vieira F.G."/>
            <person name="Vilella A.J."/>
            <person name="Villasante A."/>
            <person name="Walenz B."/>
            <person name="Wang J."/>
            <person name="Wasserman M."/>
            <person name="Watts T."/>
            <person name="Wilson D."/>
            <person name="Wilson R.K."/>
            <person name="Wing R.A."/>
            <person name="Wolfner M.F."/>
            <person name="Wong A."/>
            <person name="Wong G.K."/>
            <person name="Wu C.I."/>
            <person name="Wu G."/>
            <person name="Yamamoto D."/>
            <person name="Yang H.P."/>
            <person name="Yang S.P."/>
            <person name="Yorke J.A."/>
            <person name="Yoshida K."/>
            <person name="Zdobnov E."/>
            <person name="Zhang P."/>
            <person name="Zhang Y."/>
            <person name="Zimin A.V."/>
            <person name="Baldwin J."/>
            <person name="Abdouelleil A."/>
            <person name="Abdulkadir J."/>
            <person name="Abebe A."/>
            <person name="Abera B."/>
            <person name="Abreu J."/>
            <person name="Acer S.C."/>
            <person name="Aftuck L."/>
            <person name="Alexander A."/>
            <person name="An P."/>
            <person name="Anderson E."/>
            <person name="Anderson S."/>
            <person name="Arachi H."/>
            <person name="Azer M."/>
            <person name="Bachantsang P."/>
            <person name="Barry A."/>
            <person name="Bayul T."/>
            <person name="Berlin A."/>
            <person name="Bessette D."/>
            <person name="Bloom T."/>
            <person name="Blye J."/>
            <person name="Boguslavskiy L."/>
            <person name="Bonnet C."/>
            <person name="Boukhgalter B."/>
            <person name="Bourzgui I."/>
            <person name="Brown A."/>
            <person name="Cahill P."/>
            <person name="Channer S."/>
            <person name="Cheshatsang Y."/>
            <person name="Chuda L."/>
            <person name="Citroen M."/>
            <person name="Collymore A."/>
            <person name="Cooke P."/>
            <person name="Costello M."/>
            <person name="D'Aco K."/>
            <person name="Daza R."/>
            <person name="De Haan G."/>
            <person name="DeGray S."/>
            <person name="DeMaso C."/>
            <person name="Dhargay N."/>
            <person name="Dooley K."/>
            <person name="Dooley E."/>
            <person name="Doricent M."/>
            <person name="Dorje P."/>
            <person name="Dorjee K."/>
            <person name="Dupes A."/>
            <person name="Elong R."/>
            <person name="Falk J."/>
            <person name="Farina A."/>
            <person name="Faro S."/>
            <person name="Ferguson D."/>
            <person name="Fisher S."/>
            <person name="Foley C.D."/>
            <person name="Franke A."/>
            <person name="Friedrich D."/>
            <person name="Gadbois L."/>
            <person name="Gearin G."/>
            <person name="Gearin C.R."/>
            <person name="Giannoukos G."/>
            <person name="Goode T."/>
            <person name="Graham J."/>
            <person name="Grandbois E."/>
            <person name="Grewal S."/>
            <person name="Gyaltsen K."/>
            <person name="Hafez N."/>
            <person name="Hagos B."/>
            <person name="Hall J."/>
            <person name="Henson C."/>
            <person name="Hollinger A."/>
            <person name="Honan T."/>
            <person name="Huard M.D."/>
            <person name="Hughes L."/>
            <person name="Hurhula B."/>
            <person name="Husby M.E."/>
            <person name="Kamat A."/>
            <person name="Kanga B."/>
            <person name="Kashin S."/>
            <person name="Khazanovich D."/>
            <person name="Kisner P."/>
            <person name="Lance K."/>
            <person name="Lara M."/>
            <person name="Lee W."/>
            <person name="Lennon N."/>
            <person name="Letendre F."/>
            <person name="LeVine R."/>
            <person name="Lipovsky A."/>
            <person name="Liu X."/>
            <person name="Liu J."/>
            <person name="Liu S."/>
            <person name="Lokyitsang T."/>
            <person name="Lokyitsang Y."/>
            <person name="Lubonja R."/>
            <person name="Lui A."/>
            <person name="MacDonald P."/>
            <person name="Magnisalis V."/>
            <person name="Maru K."/>
            <person name="Matthews C."/>
            <person name="McCusker W."/>
            <person name="McDonough S."/>
            <person name="Mehta T."/>
            <person name="Meldrim J."/>
            <person name="Meneus L."/>
            <person name="Mihai O."/>
            <person name="Mihalev A."/>
            <person name="Mihova T."/>
            <person name="Mittelman R."/>
            <person name="Mlenga V."/>
            <person name="Montmayeur A."/>
            <person name="Mulrain L."/>
            <person name="Navidi A."/>
            <person name="Naylor J."/>
            <person name="Negash T."/>
            <person name="Nguyen T."/>
            <person name="Nguyen N."/>
            <person name="Nicol R."/>
            <person name="Norbu C."/>
            <person name="Norbu N."/>
            <person name="Novod N."/>
            <person name="O'Neill B."/>
            <person name="Osman S."/>
            <person name="Markiewicz E."/>
            <person name="Oyono O.L."/>
            <person name="Patti C."/>
            <person name="Phunkhang P."/>
            <person name="Pierre F."/>
            <person name="Priest M."/>
            <person name="Raghuraman S."/>
            <person name="Rege F."/>
            <person name="Reyes R."/>
            <person name="Rise C."/>
            <person name="Rogov P."/>
            <person name="Ross K."/>
            <person name="Ryan E."/>
            <person name="Settipalli S."/>
            <person name="Shea T."/>
            <person name="Sherpa N."/>
            <person name="Shi L."/>
            <person name="Shih D."/>
            <person name="Sparrow T."/>
            <person name="Spaulding J."/>
            <person name="Stalker J."/>
            <person name="Stange-Thomann N."/>
            <person name="Stavropoulos S."/>
            <person name="Stone C."/>
            <person name="Strader C."/>
            <person name="Tesfaye S."/>
            <person name="Thomson T."/>
            <person name="Thoulutsang Y."/>
            <person name="Thoulutsang D."/>
            <person name="Topham K."/>
            <person name="Topping I."/>
            <person name="Tsamla T."/>
            <person name="Vassiliev H."/>
            <person name="Vo A."/>
            <person name="Wangchuk T."/>
            <person name="Wangdi T."/>
            <person name="Weiand M."/>
            <person name="Wilkinson J."/>
            <person name="Wilson A."/>
            <person name="Yadav S."/>
            <person name="Young G."/>
            <person name="Yu Q."/>
            <person name="Zembek L."/>
            <person name="Zhong D."/>
            <person name="Zimmer A."/>
            <person name="Zwirko Z."/>
            <person name="Jaffe D.B."/>
            <person name="Alvarez P."/>
            <person name="Brockman W."/>
            <person name="Butler J."/>
            <person name="Chin C."/>
            <person name="Gnerre S."/>
            <person name="Grabherr M."/>
            <person name="Kleber M."/>
            <person name="Mauceli E."/>
            <person name="MacCallum I."/>
        </authorList>
    </citation>
    <scope>NUCLEOTIDE SEQUENCE [LARGE SCALE GENOMIC DNA]</scope>
    <source>
        <strain evidence="10">Tucson 15287-2541.00</strain>
    </source>
</reference>
<dbReference type="eggNOG" id="ENOG502T6SN">
    <property type="taxonomic scope" value="Eukaryota"/>
</dbReference>
<dbReference type="KEGG" id="dgr:6556922"/>
<dbReference type="Gene3D" id="1.10.100.10">
    <property type="entry name" value="Insulin-like"/>
    <property type="match status" value="1"/>
</dbReference>
<sequence length="133" mass="14902">MCKSISLSVAFLFALCVVASSSSSPSMRLCSVHLNDMLSKLCSATGYNRIIHKRGSPLMDMDPLDPIQYIEEKESSSDELLPYPLTNGRLRNIYQDNIINSLTSTRRRTRQGIVDECCKRSCDINELTNYCAA</sequence>
<evidence type="ECO:0000256" key="1">
    <source>
        <dbReference type="ARBA" id="ARBA00009034"/>
    </source>
</evidence>
<keyword evidence="10" id="KW-1185">Reference proteome</keyword>
<accession>B4J2N8</accession>
<dbReference type="SUPFAM" id="SSF56994">
    <property type="entry name" value="Insulin-like"/>
    <property type="match status" value="1"/>
</dbReference>
<feature type="domain" description="Insulin-like" evidence="8">
    <location>
        <begin position="27"/>
        <end position="131"/>
    </location>
</feature>
<comment type="subcellular location">
    <subcellularLocation>
        <location evidence="6">Secreted</location>
    </subcellularLocation>
</comment>
<dbReference type="AlphaFoldDB" id="B4J2N8"/>
<evidence type="ECO:0000256" key="7">
    <source>
        <dbReference type="SAM" id="SignalP"/>
    </source>
</evidence>
<evidence type="ECO:0000313" key="9">
    <source>
        <dbReference type="EMBL" id="EDV96029.1"/>
    </source>
</evidence>
<dbReference type="PANTHER" id="PTHR13647">
    <property type="entry name" value="INSULIN-LIKE PEPTIDE 2-RELATED"/>
    <property type="match status" value="1"/>
</dbReference>
<proteinExistence type="inferred from homology"/>
<comment type="similarity">
    <text evidence="1 6">Belongs to the insulin family.</text>
</comment>
<feature type="signal peptide" evidence="7">
    <location>
        <begin position="1"/>
        <end position="21"/>
    </location>
</feature>
<dbReference type="HOGENOM" id="CLU_125164_0_0_1"/>
<dbReference type="STRING" id="7222.B4J2N8"/>
<dbReference type="PROSITE" id="PS00262">
    <property type="entry name" value="INSULIN"/>
    <property type="match status" value="1"/>
</dbReference>
<evidence type="ECO:0000313" key="10">
    <source>
        <dbReference type="Proteomes" id="UP000001070"/>
    </source>
</evidence>
<evidence type="ECO:0000256" key="2">
    <source>
        <dbReference type="ARBA" id="ARBA00011207"/>
    </source>
</evidence>
<keyword evidence="5" id="KW-1015">Disulfide bond</keyword>
<dbReference type="SMART" id="SM00078">
    <property type="entry name" value="IlGF"/>
    <property type="match status" value="1"/>
</dbReference>
<dbReference type="InterPro" id="IPR016179">
    <property type="entry name" value="Insulin-like"/>
</dbReference>
<evidence type="ECO:0000259" key="8">
    <source>
        <dbReference type="SMART" id="SM00078"/>
    </source>
</evidence>
<evidence type="ECO:0000256" key="6">
    <source>
        <dbReference type="RuleBase" id="RU000406"/>
    </source>
</evidence>
<feature type="chain" id="PRO_5002811264" evidence="7">
    <location>
        <begin position="22"/>
        <end position="133"/>
    </location>
</feature>
<dbReference type="GO" id="GO:0005179">
    <property type="term" value="F:hormone activity"/>
    <property type="evidence" value="ECO:0007669"/>
    <property type="project" value="InterPro"/>
</dbReference>
<keyword evidence="4 7" id="KW-0732">Signal</keyword>
<keyword evidence="6" id="KW-0964">Secreted</keyword>
<organism evidence="10">
    <name type="scientific">Drosophila grimshawi</name>
    <name type="common">Hawaiian fruit fly</name>
    <name type="synonym">Idiomyia grimshawi</name>
    <dbReference type="NCBI Taxonomy" id="7222"/>
    <lineage>
        <taxon>Eukaryota</taxon>
        <taxon>Metazoa</taxon>
        <taxon>Ecdysozoa</taxon>
        <taxon>Arthropoda</taxon>
        <taxon>Hexapoda</taxon>
        <taxon>Insecta</taxon>
        <taxon>Pterygota</taxon>
        <taxon>Neoptera</taxon>
        <taxon>Endopterygota</taxon>
        <taxon>Diptera</taxon>
        <taxon>Brachycera</taxon>
        <taxon>Muscomorpha</taxon>
        <taxon>Ephydroidea</taxon>
        <taxon>Drosophilidae</taxon>
        <taxon>Drosophila</taxon>
        <taxon>Hawaiian Drosophila</taxon>
    </lineage>
</organism>
<name>B4J2N8_DROGR</name>
<dbReference type="OMA" id="CKEFNSV"/>
<dbReference type="PRINTS" id="PR00276">
    <property type="entry name" value="INSULINFAMLY"/>
</dbReference>
<evidence type="ECO:0000256" key="4">
    <source>
        <dbReference type="ARBA" id="ARBA00022729"/>
    </source>
</evidence>
<dbReference type="Pfam" id="PF00049">
    <property type="entry name" value="Insulin"/>
    <property type="match status" value="1"/>
</dbReference>
<dbReference type="InterPro" id="IPR022353">
    <property type="entry name" value="Insulin_CS"/>
</dbReference>
<dbReference type="Proteomes" id="UP000001070">
    <property type="component" value="Unassembled WGS sequence"/>
</dbReference>
<protein>
    <submittedName>
        <fullName evidence="9">GH15432</fullName>
    </submittedName>
</protein>
<dbReference type="GO" id="GO:0005576">
    <property type="term" value="C:extracellular region"/>
    <property type="evidence" value="ECO:0007669"/>
    <property type="project" value="UniProtKB-SubCell"/>
</dbReference>
<dbReference type="InterPro" id="IPR036438">
    <property type="entry name" value="Insulin-like_sf"/>
</dbReference>
<gene>
    <name evidence="9" type="primary">Dgri\GH15432</name>
    <name evidence="9" type="ORF">Dgri_GH15432</name>
</gene>
<dbReference type="PANTHER" id="PTHR13647:SF4">
    <property type="entry name" value="INSULIN-LIKE PEPTIDE 1-RELATED"/>
    <property type="match status" value="1"/>
</dbReference>
<dbReference type="InterPro" id="IPR022352">
    <property type="entry name" value="Ins/IGF/rlx"/>
</dbReference>
<dbReference type="EMBL" id="CH916366">
    <property type="protein sequence ID" value="EDV96029.1"/>
    <property type="molecule type" value="Genomic_DNA"/>
</dbReference>
<dbReference type="OrthoDB" id="10019596at2759"/>
<dbReference type="PhylomeDB" id="B4J2N8"/>
<evidence type="ECO:0000256" key="3">
    <source>
        <dbReference type="ARBA" id="ARBA00022685"/>
    </source>
</evidence>
<keyword evidence="3" id="KW-0165">Cleavage on pair of basic residues</keyword>
<dbReference type="InParanoid" id="B4J2N8"/>
<comment type="subunit">
    <text evidence="2">Heterodimer of a B chain and an A chain linked by two disulfide bonds.</text>
</comment>
<evidence type="ECO:0000256" key="5">
    <source>
        <dbReference type="ARBA" id="ARBA00023157"/>
    </source>
</evidence>